<evidence type="ECO:0000256" key="1">
    <source>
        <dbReference type="ARBA" id="ARBA00004651"/>
    </source>
</evidence>
<dbReference type="PANTHER" id="PTHR10924:SF4">
    <property type="entry name" value="GH15861P"/>
    <property type="match status" value="1"/>
</dbReference>
<evidence type="ECO:0000256" key="19">
    <source>
        <dbReference type="SAM" id="Phobius"/>
    </source>
</evidence>
<dbReference type="GO" id="GO:0006783">
    <property type="term" value="P:heme biosynthetic process"/>
    <property type="evidence" value="ECO:0007669"/>
    <property type="project" value="UniProtKB-ARBA"/>
</dbReference>
<protein>
    <recommendedName>
        <fullName evidence="16">Choline/ethanolamine transporter FLVCR1</fullName>
    </recommendedName>
    <alternativeName>
        <fullName evidence="17">Heme transporter FLVCR1</fullName>
    </alternativeName>
</protein>
<dbReference type="AlphaFoldDB" id="A0A016WXI3"/>
<evidence type="ECO:0000256" key="6">
    <source>
        <dbReference type="ARBA" id="ARBA00022989"/>
    </source>
</evidence>
<dbReference type="GO" id="GO:0043249">
    <property type="term" value="P:erythrocyte maturation"/>
    <property type="evidence" value="ECO:0007669"/>
    <property type="project" value="UniProtKB-KW"/>
</dbReference>
<keyword evidence="4" id="KW-0597">Phosphoprotein</keyword>
<dbReference type="Pfam" id="PF07690">
    <property type="entry name" value="MFS_1"/>
    <property type="match status" value="1"/>
</dbReference>
<evidence type="ECO:0000256" key="9">
    <source>
        <dbReference type="ARBA" id="ARBA00023170"/>
    </source>
</evidence>
<comment type="catalytic activity">
    <reaction evidence="11">
        <text>heme b(in) = heme b(out)</text>
        <dbReference type="Rhea" id="RHEA:75443"/>
        <dbReference type="ChEBI" id="CHEBI:60344"/>
    </reaction>
</comment>
<keyword evidence="10" id="KW-0325">Glycoprotein</keyword>
<dbReference type="InterPro" id="IPR020846">
    <property type="entry name" value="MFS_dom"/>
</dbReference>
<dbReference type="STRING" id="53326.A0A016WXI3"/>
<keyword evidence="8 19" id="KW-0472">Membrane</keyword>
<gene>
    <name evidence="21" type="primary">Acey_s0459.g1840</name>
    <name evidence="21" type="synonym">Acey-C09D4.1</name>
    <name evidence="21" type="ORF">Y032_0459g1840</name>
</gene>
<dbReference type="InterPro" id="IPR011701">
    <property type="entry name" value="MFS"/>
</dbReference>
<evidence type="ECO:0000313" key="21">
    <source>
        <dbReference type="EMBL" id="EYC44509.1"/>
    </source>
</evidence>
<dbReference type="PROSITE" id="PS50850">
    <property type="entry name" value="MFS"/>
    <property type="match status" value="1"/>
</dbReference>
<comment type="subcellular location">
    <subcellularLocation>
        <location evidence="1">Cell membrane</location>
        <topology evidence="1">Multi-pass membrane protein</topology>
    </subcellularLocation>
</comment>
<accession>A0A016WXI3</accession>
<proteinExistence type="inferred from homology"/>
<feature type="transmembrane region" description="Helical" evidence="19">
    <location>
        <begin position="310"/>
        <end position="339"/>
    </location>
</feature>
<organism evidence="21 22">
    <name type="scientific">Ancylostoma ceylanicum</name>
    <dbReference type="NCBI Taxonomy" id="53326"/>
    <lineage>
        <taxon>Eukaryota</taxon>
        <taxon>Metazoa</taxon>
        <taxon>Ecdysozoa</taxon>
        <taxon>Nematoda</taxon>
        <taxon>Chromadorea</taxon>
        <taxon>Rhabditida</taxon>
        <taxon>Rhabditina</taxon>
        <taxon>Rhabditomorpha</taxon>
        <taxon>Strongyloidea</taxon>
        <taxon>Ancylostomatidae</taxon>
        <taxon>Ancylostomatinae</taxon>
        <taxon>Ancylostoma</taxon>
    </lineage>
</organism>
<feature type="transmembrane region" description="Helical" evidence="19">
    <location>
        <begin position="345"/>
        <end position="367"/>
    </location>
</feature>
<keyword evidence="9" id="KW-0675">Receptor</keyword>
<sequence>MPHDSDDEPFTFNSCSYQSAGVAGDAAVAKMEASDGPGSGRVFEGPPVSAERTSPSIDGSSRDMGVGSDVQMEKHGSEPRVYVKRWAILVMFILLSASNGAQWIMYSVIAQIVSDFYGVSYTAVDWTSMIYMLTYIFLFIPASYLLDKYGLRVSILLGATGNAIGAWIKIFSTSSDAFWITFIGQTIVGASQMFTLGIPPRLAAVWFGPNEVSTACAAGVFGNQLGIAMGFLVPPLLVHNGTKEEVAYDLNKLFLCSAVLNSIILVMILCFFAARPPTPPSLAQITAQEEKSIDSNFWRTLGKLLTSKDFVLLFITYGINTGVFYAVSTLLAQMVLPFYPTESEAIGQIGVAIVVAGMLGSVVGGFLLDRFKKFKLTTVLDYLFSFLAMLAFTFTLDLGSIVVVFVNAFILGFFMTGYLPIGFEFAAEITFPAAEGTTGGLLNASAQIFGMLLTLAMGQVMHGISTFWCNIIMSAALIFGTFLTTYLNLLDKLNLMVYKVAVKYGSLFSKAGMGIGKQLSRISCDNTIDSGFLK</sequence>
<dbReference type="GO" id="GO:0031966">
    <property type="term" value="C:mitochondrial membrane"/>
    <property type="evidence" value="ECO:0007669"/>
    <property type="project" value="UniProtKB-ARBA"/>
</dbReference>
<keyword evidence="6 19" id="KW-1133">Transmembrane helix</keyword>
<evidence type="ECO:0000256" key="8">
    <source>
        <dbReference type="ARBA" id="ARBA00023136"/>
    </source>
</evidence>
<dbReference type="InterPro" id="IPR036259">
    <property type="entry name" value="MFS_trans_sf"/>
</dbReference>
<evidence type="ECO:0000256" key="2">
    <source>
        <dbReference type="ARBA" id="ARBA00022448"/>
    </source>
</evidence>
<evidence type="ECO:0000256" key="5">
    <source>
        <dbReference type="ARBA" id="ARBA00022692"/>
    </source>
</evidence>
<dbReference type="OrthoDB" id="422206at2759"/>
<evidence type="ECO:0000256" key="11">
    <source>
        <dbReference type="ARBA" id="ARBA00035075"/>
    </source>
</evidence>
<comment type="caution">
    <text evidence="21">The sequence shown here is derived from an EMBL/GenBank/DDBJ whole genome shotgun (WGS) entry which is preliminary data.</text>
</comment>
<feature type="transmembrane region" description="Helical" evidence="19">
    <location>
        <begin position="252"/>
        <end position="274"/>
    </location>
</feature>
<reference evidence="22" key="1">
    <citation type="journal article" date="2015" name="Nat. Genet.">
        <title>The genome and transcriptome of the zoonotic hookworm Ancylostoma ceylanicum identify infection-specific gene families.</title>
        <authorList>
            <person name="Schwarz E.M."/>
            <person name="Hu Y."/>
            <person name="Antoshechkin I."/>
            <person name="Miller M.M."/>
            <person name="Sternberg P.W."/>
            <person name="Aroian R.V."/>
        </authorList>
    </citation>
    <scope>NUCLEOTIDE SEQUENCE</scope>
    <source>
        <strain evidence="22">HY135</strain>
    </source>
</reference>
<dbReference type="Proteomes" id="UP000024635">
    <property type="component" value="Unassembled WGS sequence"/>
</dbReference>
<dbReference type="GO" id="GO:0015232">
    <property type="term" value="F:heme transmembrane transporter activity"/>
    <property type="evidence" value="ECO:0007669"/>
    <property type="project" value="UniProtKB-ARBA"/>
</dbReference>
<comment type="catalytic activity">
    <reaction evidence="13">
        <text>ethanolamine(in) = ethanolamine(out)</text>
        <dbReference type="Rhea" id="RHEA:32747"/>
        <dbReference type="ChEBI" id="CHEBI:57603"/>
    </reaction>
</comment>
<keyword evidence="22" id="KW-1185">Reference proteome</keyword>
<dbReference type="SUPFAM" id="SSF103473">
    <property type="entry name" value="MFS general substrate transporter"/>
    <property type="match status" value="1"/>
</dbReference>
<evidence type="ECO:0000256" key="16">
    <source>
        <dbReference type="ARBA" id="ARBA00068050"/>
    </source>
</evidence>
<dbReference type="CDD" id="cd17398">
    <property type="entry name" value="MFS_FLVCR_like"/>
    <property type="match status" value="1"/>
</dbReference>
<evidence type="ECO:0000256" key="13">
    <source>
        <dbReference type="ARBA" id="ARBA00045087"/>
    </source>
</evidence>
<feature type="transmembrane region" description="Helical" evidence="19">
    <location>
        <begin position="402"/>
        <end position="421"/>
    </location>
</feature>
<comment type="function">
    <text evidence="15">Uniporter that mediates the transport of extracellular choline and ethanolamine into cells, thereby playing a key role in phospholipid biosynthesis. Choline and ethanolamine are the precursors of phosphatidylcholine and phosphatidylethanolamine, respectively, the two most abundant phospholipids. Transport is not coupled with proton transport and is exclusively driven by the choline (or ethanolamine) gradient across the plasma membrane. Also acts as a heme b transporter that mediates heme efflux from the cytoplasm to the extracellular compartment.</text>
</comment>
<feature type="domain" description="Major facilitator superfamily (MFS) profile" evidence="20">
    <location>
        <begin position="88"/>
        <end position="492"/>
    </location>
</feature>
<feature type="transmembrane region" description="Helical" evidence="19">
    <location>
        <begin position="379"/>
        <end position="396"/>
    </location>
</feature>
<evidence type="ECO:0000256" key="7">
    <source>
        <dbReference type="ARBA" id="ARBA00023057"/>
    </source>
</evidence>
<keyword evidence="7" id="KW-0265">Erythrocyte maturation</keyword>
<evidence type="ECO:0000256" key="3">
    <source>
        <dbReference type="ARBA" id="ARBA00022475"/>
    </source>
</evidence>
<evidence type="ECO:0000256" key="14">
    <source>
        <dbReference type="ARBA" id="ARBA00046338"/>
    </source>
</evidence>
<evidence type="ECO:0000256" key="15">
    <source>
        <dbReference type="ARBA" id="ARBA00060240"/>
    </source>
</evidence>
<keyword evidence="5 19" id="KW-0812">Transmembrane</keyword>
<feature type="region of interest" description="Disordered" evidence="18">
    <location>
        <begin position="28"/>
        <end position="65"/>
    </location>
</feature>
<dbReference type="FunFam" id="1.20.1250.20:FF:000184">
    <property type="entry name" value="Feline leukemia virus subgroup C receptor-related protein 1"/>
    <property type="match status" value="1"/>
</dbReference>
<evidence type="ECO:0000256" key="10">
    <source>
        <dbReference type="ARBA" id="ARBA00023180"/>
    </source>
</evidence>
<feature type="transmembrane region" description="Helical" evidence="19">
    <location>
        <begin position="86"/>
        <end position="109"/>
    </location>
</feature>
<dbReference type="PANTHER" id="PTHR10924">
    <property type="entry name" value="MAJOR FACILITATOR SUPERFAMILY PROTEIN-RELATED"/>
    <property type="match status" value="1"/>
</dbReference>
<feature type="transmembrane region" description="Helical" evidence="19">
    <location>
        <begin position="153"/>
        <end position="171"/>
    </location>
</feature>
<feature type="transmembrane region" description="Helical" evidence="19">
    <location>
        <begin position="467"/>
        <end position="489"/>
    </location>
</feature>
<name>A0A016WXI3_9BILA</name>
<evidence type="ECO:0000259" key="20">
    <source>
        <dbReference type="PROSITE" id="PS50850"/>
    </source>
</evidence>
<dbReference type="Gene3D" id="1.20.1250.20">
    <property type="entry name" value="MFS general substrate transporter like domains"/>
    <property type="match status" value="1"/>
</dbReference>
<comment type="similarity">
    <text evidence="14">Belongs to the major facilitator superfamily. Feline leukemia virus subgroup C receptor (TC 2.A.1.28.1) family.</text>
</comment>
<keyword evidence="3" id="KW-1003">Cell membrane</keyword>
<dbReference type="InterPro" id="IPR049680">
    <property type="entry name" value="FLVCR1-2_SLC49-like"/>
</dbReference>
<evidence type="ECO:0000256" key="17">
    <source>
        <dbReference type="ARBA" id="ARBA00080886"/>
    </source>
</evidence>
<feature type="transmembrane region" description="Helical" evidence="19">
    <location>
        <begin position="441"/>
        <end position="461"/>
    </location>
</feature>
<keyword evidence="2" id="KW-0813">Transport</keyword>
<evidence type="ECO:0000256" key="4">
    <source>
        <dbReference type="ARBA" id="ARBA00022553"/>
    </source>
</evidence>
<evidence type="ECO:0000256" key="12">
    <source>
        <dbReference type="ARBA" id="ARBA00036811"/>
    </source>
</evidence>
<evidence type="ECO:0000256" key="18">
    <source>
        <dbReference type="SAM" id="MobiDB-lite"/>
    </source>
</evidence>
<feature type="transmembrane region" description="Helical" evidence="19">
    <location>
        <begin position="177"/>
        <end position="200"/>
    </location>
</feature>
<dbReference type="GO" id="GO:0020037">
    <property type="term" value="F:heme binding"/>
    <property type="evidence" value="ECO:0007669"/>
    <property type="project" value="TreeGrafter"/>
</dbReference>
<dbReference type="GO" id="GO:0005886">
    <property type="term" value="C:plasma membrane"/>
    <property type="evidence" value="ECO:0007669"/>
    <property type="project" value="UniProtKB-SubCell"/>
</dbReference>
<feature type="transmembrane region" description="Helical" evidence="19">
    <location>
        <begin position="212"/>
        <end position="232"/>
    </location>
</feature>
<comment type="catalytic activity">
    <reaction evidence="12">
        <text>choline(out) = choline(in)</text>
        <dbReference type="Rhea" id="RHEA:32751"/>
        <dbReference type="ChEBI" id="CHEBI:15354"/>
    </reaction>
</comment>
<evidence type="ECO:0000313" key="22">
    <source>
        <dbReference type="Proteomes" id="UP000024635"/>
    </source>
</evidence>
<dbReference type="GO" id="GO:0097037">
    <property type="term" value="P:heme export"/>
    <property type="evidence" value="ECO:0007669"/>
    <property type="project" value="TreeGrafter"/>
</dbReference>
<dbReference type="EMBL" id="JARK01000059">
    <property type="protein sequence ID" value="EYC44509.1"/>
    <property type="molecule type" value="Genomic_DNA"/>
</dbReference>